<dbReference type="InterPro" id="IPR010285">
    <property type="entry name" value="DNA_helicase_pif1-like_DEAD"/>
</dbReference>
<feature type="compositionally biased region" description="Polar residues" evidence="10">
    <location>
        <begin position="236"/>
        <end position="254"/>
    </location>
</feature>
<keyword evidence="3 9" id="KW-0378">Hydrolase</keyword>
<evidence type="ECO:0000256" key="6">
    <source>
        <dbReference type="ARBA" id="ARBA00023125"/>
    </source>
</evidence>
<comment type="caution">
    <text evidence="12">The sequence shown here is derived from an EMBL/GenBank/DDBJ whole genome shotgun (WGS) entry which is preliminary data.</text>
</comment>
<feature type="compositionally biased region" description="Low complexity" evidence="10">
    <location>
        <begin position="175"/>
        <end position="190"/>
    </location>
</feature>
<dbReference type="InterPro" id="IPR049163">
    <property type="entry name" value="Pif1-like_2B_dom"/>
</dbReference>
<dbReference type="SMART" id="SM00382">
    <property type="entry name" value="AAA"/>
    <property type="match status" value="1"/>
</dbReference>
<evidence type="ECO:0000256" key="2">
    <source>
        <dbReference type="ARBA" id="ARBA00022763"/>
    </source>
</evidence>
<evidence type="ECO:0000256" key="7">
    <source>
        <dbReference type="ARBA" id="ARBA00023204"/>
    </source>
</evidence>
<evidence type="ECO:0000256" key="4">
    <source>
        <dbReference type="ARBA" id="ARBA00022806"/>
    </source>
</evidence>
<keyword evidence="9" id="KW-0233">DNA recombination</keyword>
<comment type="catalytic activity">
    <reaction evidence="9">
        <text>ATP + H2O = ADP + phosphate + H(+)</text>
        <dbReference type="Rhea" id="RHEA:13065"/>
        <dbReference type="ChEBI" id="CHEBI:15377"/>
        <dbReference type="ChEBI" id="CHEBI:15378"/>
        <dbReference type="ChEBI" id="CHEBI:30616"/>
        <dbReference type="ChEBI" id="CHEBI:43474"/>
        <dbReference type="ChEBI" id="CHEBI:456216"/>
        <dbReference type="EC" id="5.6.2.3"/>
    </reaction>
</comment>
<dbReference type="AlphaFoldDB" id="A0A9W6T158"/>
<comment type="similarity">
    <text evidence="9">Belongs to the helicase family.</text>
</comment>
<keyword evidence="5 9" id="KW-0067">ATP-binding</keyword>
<gene>
    <name evidence="12" type="ORF">Cboi02_000334700</name>
</gene>
<evidence type="ECO:0000256" key="10">
    <source>
        <dbReference type="SAM" id="MobiDB-lite"/>
    </source>
</evidence>
<dbReference type="Pfam" id="PF05970">
    <property type="entry name" value="PIF1"/>
    <property type="match status" value="1"/>
</dbReference>
<keyword evidence="8" id="KW-0413">Isomerase</keyword>
<feature type="compositionally biased region" description="Polar residues" evidence="10">
    <location>
        <begin position="155"/>
        <end position="174"/>
    </location>
</feature>
<dbReference type="GO" id="GO:0043139">
    <property type="term" value="F:5'-3' DNA helicase activity"/>
    <property type="evidence" value="ECO:0007669"/>
    <property type="project" value="UniProtKB-EC"/>
</dbReference>
<evidence type="ECO:0000313" key="13">
    <source>
        <dbReference type="Proteomes" id="UP001165120"/>
    </source>
</evidence>
<dbReference type="EC" id="5.6.2.3" evidence="9"/>
<proteinExistence type="inferred from homology"/>
<feature type="domain" description="AAA+ ATPase" evidence="11">
    <location>
        <begin position="275"/>
        <end position="538"/>
    </location>
</feature>
<evidence type="ECO:0000256" key="8">
    <source>
        <dbReference type="ARBA" id="ARBA00023235"/>
    </source>
</evidence>
<keyword evidence="4 9" id="KW-0347">Helicase</keyword>
<dbReference type="CDD" id="cd18037">
    <property type="entry name" value="DEXSc_Pif1_like"/>
    <property type="match status" value="1"/>
</dbReference>
<evidence type="ECO:0000256" key="3">
    <source>
        <dbReference type="ARBA" id="ARBA00022801"/>
    </source>
</evidence>
<feature type="compositionally biased region" description="Low complexity" evidence="10">
    <location>
        <begin position="124"/>
        <end position="154"/>
    </location>
</feature>
<dbReference type="GO" id="GO:0016787">
    <property type="term" value="F:hydrolase activity"/>
    <property type="evidence" value="ECO:0007669"/>
    <property type="project" value="UniProtKB-KW"/>
</dbReference>
<protein>
    <recommendedName>
        <fullName evidence="9">ATP-dependent DNA helicase</fullName>
        <ecNumber evidence="9">5.6.2.3</ecNumber>
    </recommendedName>
</protein>
<name>A0A9W6T158_CANBO</name>
<keyword evidence="2 9" id="KW-0227">DNA damage</keyword>
<accession>A0A9W6T158</accession>
<dbReference type="EMBL" id="BSXN01001142">
    <property type="protein sequence ID" value="GME71783.1"/>
    <property type="molecule type" value="Genomic_DNA"/>
</dbReference>
<feature type="compositionally biased region" description="Low complexity" evidence="10">
    <location>
        <begin position="63"/>
        <end position="77"/>
    </location>
</feature>
<dbReference type="Gene3D" id="3.40.50.300">
    <property type="entry name" value="P-loop containing nucleotide triphosphate hydrolases"/>
    <property type="match status" value="1"/>
</dbReference>
<keyword evidence="13" id="KW-1185">Reference proteome</keyword>
<dbReference type="Pfam" id="PF21530">
    <property type="entry name" value="Pif1_2B_dom"/>
    <property type="match status" value="1"/>
</dbReference>
<evidence type="ECO:0000256" key="5">
    <source>
        <dbReference type="ARBA" id="ARBA00022840"/>
    </source>
</evidence>
<evidence type="ECO:0000256" key="9">
    <source>
        <dbReference type="RuleBase" id="RU363044"/>
    </source>
</evidence>
<dbReference type="PANTHER" id="PTHR47642:SF5">
    <property type="entry name" value="ATP-DEPENDENT DNA HELICASE"/>
    <property type="match status" value="1"/>
</dbReference>
<dbReference type="SUPFAM" id="SSF52540">
    <property type="entry name" value="P-loop containing nucleoside triphosphate hydrolases"/>
    <property type="match status" value="2"/>
</dbReference>
<dbReference type="GO" id="GO:0006281">
    <property type="term" value="P:DNA repair"/>
    <property type="evidence" value="ECO:0007669"/>
    <property type="project" value="UniProtKB-KW"/>
</dbReference>
<keyword evidence="6" id="KW-0238">DNA-binding</keyword>
<dbReference type="Proteomes" id="UP001165120">
    <property type="component" value="Unassembled WGS sequence"/>
</dbReference>
<comment type="cofactor">
    <cofactor evidence="9">
        <name>Mg(2+)</name>
        <dbReference type="ChEBI" id="CHEBI:18420"/>
    </cofactor>
</comment>
<dbReference type="InterPro" id="IPR051055">
    <property type="entry name" value="PIF1_helicase"/>
</dbReference>
<evidence type="ECO:0000259" key="11">
    <source>
        <dbReference type="SMART" id="SM00382"/>
    </source>
</evidence>
<dbReference type="InterPro" id="IPR003593">
    <property type="entry name" value="AAA+_ATPase"/>
</dbReference>
<dbReference type="GO" id="GO:0000723">
    <property type="term" value="P:telomere maintenance"/>
    <property type="evidence" value="ECO:0007669"/>
    <property type="project" value="InterPro"/>
</dbReference>
<feature type="region of interest" description="Disordered" evidence="10">
    <location>
        <begin position="1"/>
        <end position="254"/>
    </location>
</feature>
<evidence type="ECO:0000256" key="1">
    <source>
        <dbReference type="ARBA" id="ARBA00022741"/>
    </source>
</evidence>
<sequence length="718" mass="79706">MFSRSQSSKSLSSSDKKSKSPFSSLDNKLNRQSSSGSTSSKQSTLSSFIQQAKPKASSNAFTSIKRSSSSLSSTFDNSTRKSHAVDLTDDSDDVLENKKRKSILLDIDSNSQGFDDNSDGFMGSMSSTSSTRSTISTSSRHPSFSSISRSSSNIEVKSNYFSQNESGRNPTQTNSFSSSSTAVKSKSQPSIQSNKPSFNFSSLRSSVPSSKTPALPQSSKKRELPWVIKRQKMANPRQSNNKNPNSQSHSTSYSSMNGFVLSDEQSRVIDIVLNGKKNVFYTGAAGTGKSIVLGELVRRLRSRYGESSVAVTASTGLAATTIRGVTINKFAGIGLGIDNINGLVHRIQKNRETLSRWQQTKVLIIDEISMIDARLFSKLNAIAKIIRKSDKPFGNIQLVLTGDFFQLPPVTRNDPNFKNVYCFHSTDWKEVIQETILLSKVYRQKGDNTLIDMLNALRIGEVTESLVQSFKSLERPVNYEDGILPTELYPTRDEVQRANSRRIESLSGRSVIYNALDTGGEMFAKSLDSNVMALKRLELKVGAQVIMLKYLNQEVVNGTVGKIMAFLTPGIWADITASFTPGELLNNDSLISLIGDFIGRQDYTEDLDVKYANFCRETNLISSKLMTIDRLLRKARLVKLDPEIVLPIVKFTVNSPERFQYHLVEREVFTLDGNSKDVYRNQIPLLLSWALSIHKSQGQTISRLKVDLSKIFEIGQTH</sequence>
<evidence type="ECO:0000313" key="12">
    <source>
        <dbReference type="EMBL" id="GME71783.1"/>
    </source>
</evidence>
<reference evidence="12" key="1">
    <citation type="submission" date="2023-04" db="EMBL/GenBank/DDBJ databases">
        <title>Candida boidinii NBRC 10035.</title>
        <authorList>
            <person name="Ichikawa N."/>
            <person name="Sato H."/>
            <person name="Tonouchi N."/>
        </authorList>
    </citation>
    <scope>NUCLEOTIDE SEQUENCE</scope>
    <source>
        <strain evidence="12">NBRC 10035</strain>
    </source>
</reference>
<feature type="compositionally biased region" description="Low complexity" evidence="10">
    <location>
        <begin position="32"/>
        <end position="47"/>
    </location>
</feature>
<dbReference type="PANTHER" id="PTHR47642">
    <property type="entry name" value="ATP-DEPENDENT DNA HELICASE"/>
    <property type="match status" value="1"/>
</dbReference>
<feature type="compositionally biased region" description="Low complexity" evidence="10">
    <location>
        <begin position="1"/>
        <end position="13"/>
    </location>
</feature>
<keyword evidence="7 9" id="KW-0234">DNA repair</keyword>
<keyword evidence="1 9" id="KW-0547">Nucleotide-binding</keyword>
<organism evidence="12 13">
    <name type="scientific">Candida boidinii</name>
    <name type="common">Yeast</name>
    <dbReference type="NCBI Taxonomy" id="5477"/>
    <lineage>
        <taxon>Eukaryota</taxon>
        <taxon>Fungi</taxon>
        <taxon>Dikarya</taxon>
        <taxon>Ascomycota</taxon>
        <taxon>Saccharomycotina</taxon>
        <taxon>Pichiomycetes</taxon>
        <taxon>Pichiales</taxon>
        <taxon>Pichiaceae</taxon>
        <taxon>Ogataea</taxon>
        <taxon>Ogataea/Candida clade</taxon>
    </lineage>
</organism>
<dbReference type="GO" id="GO:0005524">
    <property type="term" value="F:ATP binding"/>
    <property type="evidence" value="ECO:0007669"/>
    <property type="project" value="UniProtKB-KW"/>
</dbReference>
<dbReference type="InterPro" id="IPR027417">
    <property type="entry name" value="P-loop_NTPase"/>
</dbReference>
<dbReference type="GO" id="GO:0006310">
    <property type="term" value="P:DNA recombination"/>
    <property type="evidence" value="ECO:0007669"/>
    <property type="project" value="UniProtKB-KW"/>
</dbReference>
<feature type="compositionally biased region" description="Polar residues" evidence="10">
    <location>
        <begin position="191"/>
        <end position="218"/>
    </location>
</feature>